<protein>
    <submittedName>
        <fullName evidence="2">Uncharacterized protein</fullName>
    </submittedName>
</protein>
<accession>A0AAE1S6X0</accession>
<name>A0AAE1S6X0_9SOLA</name>
<gene>
    <name evidence="2" type="ORF">RND71_015758</name>
</gene>
<dbReference type="AlphaFoldDB" id="A0AAE1S6X0"/>
<feature type="compositionally biased region" description="Acidic residues" evidence="1">
    <location>
        <begin position="115"/>
        <end position="124"/>
    </location>
</feature>
<dbReference type="EMBL" id="JAVYJV010000008">
    <property type="protein sequence ID" value="KAK4364400.1"/>
    <property type="molecule type" value="Genomic_DNA"/>
</dbReference>
<feature type="compositionally biased region" description="Basic and acidic residues" evidence="1">
    <location>
        <begin position="105"/>
        <end position="114"/>
    </location>
</feature>
<comment type="caution">
    <text evidence="2">The sequence shown here is derived from an EMBL/GenBank/DDBJ whole genome shotgun (WGS) entry which is preliminary data.</text>
</comment>
<evidence type="ECO:0000313" key="3">
    <source>
        <dbReference type="Proteomes" id="UP001291623"/>
    </source>
</evidence>
<organism evidence="2 3">
    <name type="scientific">Anisodus tanguticus</name>
    <dbReference type="NCBI Taxonomy" id="243964"/>
    <lineage>
        <taxon>Eukaryota</taxon>
        <taxon>Viridiplantae</taxon>
        <taxon>Streptophyta</taxon>
        <taxon>Embryophyta</taxon>
        <taxon>Tracheophyta</taxon>
        <taxon>Spermatophyta</taxon>
        <taxon>Magnoliopsida</taxon>
        <taxon>eudicotyledons</taxon>
        <taxon>Gunneridae</taxon>
        <taxon>Pentapetalae</taxon>
        <taxon>asterids</taxon>
        <taxon>lamiids</taxon>
        <taxon>Solanales</taxon>
        <taxon>Solanaceae</taxon>
        <taxon>Solanoideae</taxon>
        <taxon>Hyoscyameae</taxon>
        <taxon>Anisodus</taxon>
    </lineage>
</organism>
<reference evidence="2" key="1">
    <citation type="submission" date="2023-12" db="EMBL/GenBank/DDBJ databases">
        <title>Genome assembly of Anisodus tanguticus.</title>
        <authorList>
            <person name="Wang Y.-J."/>
        </authorList>
    </citation>
    <scope>NUCLEOTIDE SEQUENCE</scope>
    <source>
        <strain evidence="2">KB-2021</strain>
        <tissue evidence="2">Leaf</tissue>
    </source>
</reference>
<evidence type="ECO:0000313" key="2">
    <source>
        <dbReference type="EMBL" id="KAK4364400.1"/>
    </source>
</evidence>
<proteinExistence type="predicted"/>
<sequence>MAERAVHFTFGGTIVPYIRFVVDFSESRLTIITLCFLHMFLHTILFQGHAQGFFAHLELGFSNQLNQANNKSTLKDKPESSKNKSFANRLIKDLNPLEEIFTPETSKELARVSSDEEDKDEETSSLERSATWENHKYFLNMSYLSGVLFLKIKVLQNE</sequence>
<dbReference type="Proteomes" id="UP001291623">
    <property type="component" value="Unassembled WGS sequence"/>
</dbReference>
<feature type="region of interest" description="Disordered" evidence="1">
    <location>
        <begin position="105"/>
        <end position="127"/>
    </location>
</feature>
<keyword evidence="3" id="KW-1185">Reference proteome</keyword>
<evidence type="ECO:0000256" key="1">
    <source>
        <dbReference type="SAM" id="MobiDB-lite"/>
    </source>
</evidence>